<dbReference type="AlphaFoldDB" id="A0AAP0YKJ8"/>
<dbReference type="EMBL" id="ATMK01000022">
    <property type="protein sequence ID" value="KJJ86518.1"/>
    <property type="molecule type" value="Genomic_DNA"/>
</dbReference>
<name>A0AAP0YKJ8_PREIN</name>
<keyword evidence="1" id="KW-1133">Transmembrane helix</keyword>
<accession>A0AAP0YKJ8</accession>
<dbReference type="Proteomes" id="UP000032541">
    <property type="component" value="Unassembled WGS sequence"/>
</dbReference>
<keyword evidence="1" id="KW-0812">Transmembrane</keyword>
<sequence>MAIDVRQKLISYFCRIICFYNFVFTFSKVYVSIYINKVWQPRRLNAFRTPCSFTFAKVQHRETHIKYSVGSKLGSIGIAVSHPRRCAKPPPPYRPYTLLYISRTRHETVNIFHTRNYRITTYAPTLYKTYCFAFQKRRFCTAKAALLHRKTATFAPPNRNYRFSSEVSLQKWGTYLKPQGRNIGNCNGEFWNYDTRDLKLRCKNFKTAMQGFLRLP</sequence>
<organism evidence="2 3">
    <name type="scientific">Prevotella intermedia ZT</name>
    <dbReference type="NCBI Taxonomy" id="1347790"/>
    <lineage>
        <taxon>Bacteria</taxon>
        <taxon>Pseudomonadati</taxon>
        <taxon>Bacteroidota</taxon>
        <taxon>Bacteroidia</taxon>
        <taxon>Bacteroidales</taxon>
        <taxon>Prevotellaceae</taxon>
        <taxon>Prevotella</taxon>
    </lineage>
</organism>
<proteinExistence type="predicted"/>
<evidence type="ECO:0000256" key="1">
    <source>
        <dbReference type="SAM" id="Phobius"/>
    </source>
</evidence>
<feature type="transmembrane region" description="Helical" evidence="1">
    <location>
        <begin position="12"/>
        <end position="35"/>
    </location>
</feature>
<evidence type="ECO:0000313" key="3">
    <source>
        <dbReference type="Proteomes" id="UP000032541"/>
    </source>
</evidence>
<keyword evidence="1" id="KW-0472">Membrane</keyword>
<gene>
    <name evidence="2" type="ORF">M573_122007</name>
</gene>
<comment type="caution">
    <text evidence="2">The sequence shown here is derived from an EMBL/GenBank/DDBJ whole genome shotgun (WGS) entry which is preliminary data.</text>
</comment>
<reference evidence="2 3" key="1">
    <citation type="journal article" date="2015" name="BMC Genomics">
        <title>Comparative genome analysis of Prevotella intermedia strain isolated from infected root canal reveals features related to pathogenicity and adaptation.</title>
        <authorList>
            <person name="Ruan Y."/>
            <person name="Shen L."/>
            <person name="Zou Y."/>
            <person name="Qi Z."/>
            <person name="Yin J."/>
            <person name="Jiang J."/>
            <person name="Guo L."/>
            <person name="He L."/>
            <person name="Chen Z."/>
            <person name="Tang Z."/>
            <person name="Qin S."/>
        </authorList>
    </citation>
    <scope>NUCLEOTIDE SEQUENCE [LARGE SCALE GENOMIC DNA]</scope>
    <source>
        <strain evidence="2 3">ZT</strain>
    </source>
</reference>
<evidence type="ECO:0000313" key="2">
    <source>
        <dbReference type="EMBL" id="KJJ86518.1"/>
    </source>
</evidence>
<protein>
    <submittedName>
        <fullName evidence="2">Uncharacterized protein</fullName>
    </submittedName>
</protein>